<comment type="caution">
    <text evidence="9">The sequence shown here is derived from an EMBL/GenBank/DDBJ whole genome shotgun (WGS) entry which is preliminary data.</text>
</comment>
<keyword evidence="6 7" id="KW-0472">Membrane</keyword>
<dbReference type="PANTHER" id="PTHR33932:SF4">
    <property type="entry name" value="NA(+)_H(+) ANTIPORTER SUBUNIT B"/>
    <property type="match status" value="1"/>
</dbReference>
<evidence type="ECO:0000256" key="6">
    <source>
        <dbReference type="ARBA" id="ARBA00023136"/>
    </source>
</evidence>
<accession>A0A939PG93</accession>
<keyword evidence="4 7" id="KW-0812">Transmembrane</keyword>
<feature type="transmembrane region" description="Helical" evidence="7">
    <location>
        <begin position="168"/>
        <end position="189"/>
    </location>
</feature>
<feature type="transmembrane region" description="Helical" evidence="7">
    <location>
        <begin position="109"/>
        <end position="130"/>
    </location>
</feature>
<evidence type="ECO:0000256" key="4">
    <source>
        <dbReference type="ARBA" id="ARBA00022692"/>
    </source>
</evidence>
<gene>
    <name evidence="9" type="ORF">J4573_20650</name>
</gene>
<dbReference type="RefSeq" id="WP_208257410.1">
    <property type="nucleotide sequence ID" value="NZ_JAGEOJ010000008.1"/>
</dbReference>
<feature type="domain" description="Na+/H+ antiporter MnhB subunit-related protein" evidence="8">
    <location>
        <begin position="110"/>
        <end position="198"/>
    </location>
</feature>
<dbReference type="Pfam" id="PF04039">
    <property type="entry name" value="MnhB"/>
    <property type="match status" value="1"/>
</dbReference>
<feature type="transmembrane region" description="Helical" evidence="7">
    <location>
        <begin position="72"/>
        <end position="89"/>
    </location>
</feature>
<comment type="similarity">
    <text evidence="2">Belongs to the CPA3 antiporters (TC 2.A.63) subunit B family.</text>
</comment>
<evidence type="ECO:0000256" key="3">
    <source>
        <dbReference type="ARBA" id="ARBA00022475"/>
    </source>
</evidence>
<evidence type="ECO:0000256" key="1">
    <source>
        <dbReference type="ARBA" id="ARBA00004651"/>
    </source>
</evidence>
<evidence type="ECO:0000313" key="10">
    <source>
        <dbReference type="Proteomes" id="UP000669179"/>
    </source>
</evidence>
<keyword evidence="3" id="KW-1003">Cell membrane</keyword>
<evidence type="ECO:0000259" key="8">
    <source>
        <dbReference type="Pfam" id="PF04039"/>
    </source>
</evidence>
<feature type="transmembrane region" description="Helical" evidence="7">
    <location>
        <begin position="136"/>
        <end position="156"/>
    </location>
</feature>
<dbReference type="InterPro" id="IPR050622">
    <property type="entry name" value="CPA3_antiporter_subunitB"/>
</dbReference>
<dbReference type="InterPro" id="IPR007182">
    <property type="entry name" value="MnhB"/>
</dbReference>
<dbReference type="AlphaFoldDB" id="A0A939PG93"/>
<evidence type="ECO:0000256" key="7">
    <source>
        <dbReference type="SAM" id="Phobius"/>
    </source>
</evidence>
<comment type="subcellular location">
    <subcellularLocation>
        <location evidence="1">Cell membrane</location>
        <topology evidence="1">Multi-pass membrane protein</topology>
    </subcellularLocation>
</comment>
<keyword evidence="5 7" id="KW-1133">Transmembrane helix</keyword>
<dbReference type="PANTHER" id="PTHR33932">
    <property type="entry name" value="NA(+)/H(+) ANTIPORTER SUBUNIT B"/>
    <property type="match status" value="1"/>
</dbReference>
<dbReference type="GO" id="GO:0005886">
    <property type="term" value="C:plasma membrane"/>
    <property type="evidence" value="ECO:0007669"/>
    <property type="project" value="UniProtKB-SubCell"/>
</dbReference>
<proteinExistence type="inferred from homology"/>
<dbReference type="EMBL" id="JAGEOJ010000008">
    <property type="protein sequence ID" value="MBO2449523.1"/>
    <property type="molecule type" value="Genomic_DNA"/>
</dbReference>
<protein>
    <submittedName>
        <fullName evidence="9">Sodium:proton antiporter</fullName>
    </submittedName>
</protein>
<evidence type="ECO:0000256" key="5">
    <source>
        <dbReference type="ARBA" id="ARBA00022989"/>
    </source>
</evidence>
<evidence type="ECO:0000256" key="2">
    <source>
        <dbReference type="ARBA" id="ARBA00009425"/>
    </source>
</evidence>
<reference evidence="9" key="1">
    <citation type="submission" date="2021-03" db="EMBL/GenBank/DDBJ databases">
        <authorList>
            <person name="Kanchanasin P."/>
            <person name="Saeng-In P."/>
            <person name="Phongsopitanun W."/>
            <person name="Yuki M."/>
            <person name="Kudo T."/>
            <person name="Ohkuma M."/>
            <person name="Tanasupawat S."/>
        </authorList>
    </citation>
    <scope>NUCLEOTIDE SEQUENCE</scope>
    <source>
        <strain evidence="9">GKU 128</strain>
    </source>
</reference>
<keyword evidence="10" id="KW-1185">Reference proteome</keyword>
<name>A0A939PG93_9ACTN</name>
<organism evidence="9 10">
    <name type="scientific">Actinomadura barringtoniae</name>
    <dbReference type="NCBI Taxonomy" id="1427535"/>
    <lineage>
        <taxon>Bacteria</taxon>
        <taxon>Bacillati</taxon>
        <taxon>Actinomycetota</taxon>
        <taxon>Actinomycetes</taxon>
        <taxon>Streptosporangiales</taxon>
        <taxon>Thermomonosporaceae</taxon>
        <taxon>Actinomadura</taxon>
    </lineage>
</organism>
<sequence>MSHRARMAVFAFGALGTAVLFVAGALRLPDFGAAFHPYGDRAVREAVLHRTPNVISSINFDQRAFDTVGEELILFASALGAVVLLRVVGREETESGVRHRHGAAEVFDALRLVGVVLLPITLVTGVYVVAHGHLSPGGGFQGGVVLGTAIHLIYLTGDYPALARLRPIPLFEAGEAIAAGAFVALALLAAGAVPALNVAVGVEVGCALVMLVAKFFDQALLVREVPE</sequence>
<dbReference type="Proteomes" id="UP000669179">
    <property type="component" value="Unassembled WGS sequence"/>
</dbReference>
<evidence type="ECO:0000313" key="9">
    <source>
        <dbReference type="EMBL" id="MBO2449523.1"/>
    </source>
</evidence>